<organism evidence="2 3">
    <name type="scientific">Aulographum hederae CBS 113979</name>
    <dbReference type="NCBI Taxonomy" id="1176131"/>
    <lineage>
        <taxon>Eukaryota</taxon>
        <taxon>Fungi</taxon>
        <taxon>Dikarya</taxon>
        <taxon>Ascomycota</taxon>
        <taxon>Pezizomycotina</taxon>
        <taxon>Dothideomycetes</taxon>
        <taxon>Pleosporomycetidae</taxon>
        <taxon>Aulographales</taxon>
        <taxon>Aulographaceae</taxon>
    </lineage>
</organism>
<dbReference type="AlphaFoldDB" id="A0A6G1GL27"/>
<proteinExistence type="predicted"/>
<dbReference type="EMBL" id="ML977198">
    <property type="protein sequence ID" value="KAF1981520.1"/>
    <property type="molecule type" value="Genomic_DNA"/>
</dbReference>
<evidence type="ECO:0000313" key="3">
    <source>
        <dbReference type="Proteomes" id="UP000800041"/>
    </source>
</evidence>
<feature type="region of interest" description="Disordered" evidence="1">
    <location>
        <begin position="114"/>
        <end position="179"/>
    </location>
</feature>
<name>A0A6G1GL27_9PEZI</name>
<accession>A0A6G1GL27</accession>
<protein>
    <submittedName>
        <fullName evidence="2">Uncharacterized protein</fullName>
    </submittedName>
</protein>
<dbReference type="Proteomes" id="UP000800041">
    <property type="component" value="Unassembled WGS sequence"/>
</dbReference>
<reference evidence="2" key="1">
    <citation type="journal article" date="2020" name="Stud. Mycol.">
        <title>101 Dothideomycetes genomes: a test case for predicting lifestyles and emergence of pathogens.</title>
        <authorList>
            <person name="Haridas S."/>
            <person name="Albert R."/>
            <person name="Binder M."/>
            <person name="Bloem J."/>
            <person name="Labutti K."/>
            <person name="Salamov A."/>
            <person name="Andreopoulos B."/>
            <person name="Baker S."/>
            <person name="Barry K."/>
            <person name="Bills G."/>
            <person name="Bluhm B."/>
            <person name="Cannon C."/>
            <person name="Castanera R."/>
            <person name="Culley D."/>
            <person name="Daum C."/>
            <person name="Ezra D."/>
            <person name="Gonzalez J."/>
            <person name="Henrissat B."/>
            <person name="Kuo A."/>
            <person name="Liang C."/>
            <person name="Lipzen A."/>
            <person name="Lutzoni F."/>
            <person name="Magnuson J."/>
            <person name="Mondo S."/>
            <person name="Nolan M."/>
            <person name="Ohm R."/>
            <person name="Pangilinan J."/>
            <person name="Park H.-J."/>
            <person name="Ramirez L."/>
            <person name="Alfaro M."/>
            <person name="Sun H."/>
            <person name="Tritt A."/>
            <person name="Yoshinaga Y."/>
            <person name="Zwiers L.-H."/>
            <person name="Turgeon B."/>
            <person name="Goodwin S."/>
            <person name="Spatafora J."/>
            <person name="Crous P."/>
            <person name="Grigoriev I."/>
        </authorList>
    </citation>
    <scope>NUCLEOTIDE SEQUENCE</scope>
    <source>
        <strain evidence="2">CBS 113979</strain>
    </source>
</reference>
<feature type="compositionally biased region" description="Polar residues" evidence="1">
    <location>
        <begin position="284"/>
        <end position="295"/>
    </location>
</feature>
<evidence type="ECO:0000256" key="1">
    <source>
        <dbReference type="SAM" id="MobiDB-lite"/>
    </source>
</evidence>
<sequence length="392" mass="43728">MPVPTLDQLESAKAVLRNMFHTLEDLTQDEREVASLRDEIEQQHQEIMDLKARYADSQLRYSEGEKTFHDMKAKCTALQVANSDLEFENSELQAQVKSLGEQLKAQEEAKQEVERAWSRYKRPADGPLEDSPPAKSARLDDTISPVTNDSGRKSSGYWDKFRASTGQSPHSFASDAKYDIDSPHRIEHLPREEDHRHGHHHTGAHRSQEPVESGYRTRSNDSKAYKEPYYTIELSNGGHGSSRNAAFPSSNTPATNAPAHKQSSRQLPSKSDTHNHTHNHTHNSTRQQTQPSNGQTSTSSSYTAPATLARPPGMRKVVCHNCWLNRTACDHLTTCVSCHATGVECVRSVCHEYRHTGACTSYGCVKVHGETHYRETDSGMPTSISRKGGGGR</sequence>
<feature type="compositionally biased region" description="Polar residues" evidence="1">
    <location>
        <begin position="241"/>
        <end position="255"/>
    </location>
</feature>
<gene>
    <name evidence="2" type="ORF">K402DRAFT_398506</name>
</gene>
<feature type="compositionally biased region" description="Low complexity" evidence="1">
    <location>
        <begin position="296"/>
        <end position="309"/>
    </location>
</feature>
<evidence type="ECO:0000313" key="2">
    <source>
        <dbReference type="EMBL" id="KAF1981520.1"/>
    </source>
</evidence>
<feature type="region of interest" description="Disordered" evidence="1">
    <location>
        <begin position="194"/>
        <end position="309"/>
    </location>
</feature>
<keyword evidence="3" id="KW-1185">Reference proteome</keyword>